<comment type="caution">
    <text evidence="3">The sequence shown here is derived from an EMBL/GenBank/DDBJ whole genome shotgun (WGS) entry which is preliminary data.</text>
</comment>
<dbReference type="GO" id="GO:0005615">
    <property type="term" value="C:extracellular space"/>
    <property type="evidence" value="ECO:0007669"/>
    <property type="project" value="TreeGrafter"/>
</dbReference>
<comment type="similarity">
    <text evidence="1">Belongs to the TAFA family.</text>
</comment>
<dbReference type="InterPro" id="IPR051743">
    <property type="entry name" value="TAFA_chemokine-like"/>
</dbReference>
<evidence type="ECO:0000313" key="4">
    <source>
        <dbReference type="Proteomes" id="UP000824782"/>
    </source>
</evidence>
<keyword evidence="4" id="KW-1185">Reference proteome</keyword>
<reference evidence="3" key="1">
    <citation type="thesis" date="2020" institute="ProQuest LLC" country="789 East Eisenhower Parkway, Ann Arbor, MI, USA">
        <title>Comparative Genomics and Chromosome Evolution.</title>
        <authorList>
            <person name="Mudd A.B."/>
        </authorList>
    </citation>
    <scope>NUCLEOTIDE SEQUENCE</scope>
    <source>
        <strain evidence="3">237g6f4</strain>
        <tissue evidence="3">Blood</tissue>
    </source>
</reference>
<dbReference type="GO" id="GO:1902692">
    <property type="term" value="P:regulation of neuroblast proliferation"/>
    <property type="evidence" value="ECO:0007669"/>
    <property type="project" value="TreeGrafter"/>
</dbReference>
<sequence length="202" mass="22582">MDPRCFLSITPHSLLSHMAPSPPPPHSHIPDGLQPHRMTRSSAPSHLITPNSMGCRLQKSFGVLLSMSCLWLVVTAAYTKHNVQMPDLSPLWPPHYQYFTDGNQLPVISGGTCRVVSAHRCCNRNRIEERSQTVQCSCLPGKVAGTTRDKPSCVDASIVMGKWWCDMEPCLQEEECQTLPDNSGWICFQGGRIKTTKIHPRY</sequence>
<gene>
    <name evidence="3" type="ORF">GDO81_018811</name>
</gene>
<dbReference type="PANTHER" id="PTHR31770:SF10">
    <property type="entry name" value="CHEMOKINE-LIKE PROTEIN TAFA-1 ISOFORM X1"/>
    <property type="match status" value="1"/>
</dbReference>
<accession>A0AAV6ZR35</accession>
<organism evidence="3 4">
    <name type="scientific">Engystomops pustulosus</name>
    <name type="common">Tungara frog</name>
    <name type="synonym">Physalaemus pustulosus</name>
    <dbReference type="NCBI Taxonomy" id="76066"/>
    <lineage>
        <taxon>Eukaryota</taxon>
        <taxon>Metazoa</taxon>
        <taxon>Chordata</taxon>
        <taxon>Craniata</taxon>
        <taxon>Vertebrata</taxon>
        <taxon>Euteleostomi</taxon>
        <taxon>Amphibia</taxon>
        <taxon>Batrachia</taxon>
        <taxon>Anura</taxon>
        <taxon>Neobatrachia</taxon>
        <taxon>Hyloidea</taxon>
        <taxon>Leptodactylidae</taxon>
        <taxon>Leiuperinae</taxon>
        <taxon>Engystomops</taxon>
    </lineage>
</organism>
<dbReference type="EMBL" id="WNYA01000116">
    <property type="protein sequence ID" value="KAG8549932.1"/>
    <property type="molecule type" value="Genomic_DNA"/>
</dbReference>
<evidence type="ECO:0008006" key="5">
    <source>
        <dbReference type="Google" id="ProtNLM"/>
    </source>
</evidence>
<evidence type="ECO:0000256" key="2">
    <source>
        <dbReference type="ARBA" id="ARBA00022729"/>
    </source>
</evidence>
<dbReference type="Proteomes" id="UP000824782">
    <property type="component" value="Unassembled WGS sequence"/>
</dbReference>
<evidence type="ECO:0000313" key="3">
    <source>
        <dbReference type="EMBL" id="KAG8549932.1"/>
    </source>
</evidence>
<protein>
    <recommendedName>
        <fullName evidence="5">TAFA chemokine like family member 1</fullName>
    </recommendedName>
</protein>
<dbReference type="PANTHER" id="PTHR31770">
    <property type="entry name" value="CHEMOKINE-LIKE PROTEIN TAFA FAMILY MEMBER"/>
    <property type="match status" value="1"/>
</dbReference>
<dbReference type="AlphaFoldDB" id="A0AAV6ZR35"/>
<dbReference type="GO" id="GO:0014016">
    <property type="term" value="P:neuroblast differentiation"/>
    <property type="evidence" value="ECO:0007669"/>
    <property type="project" value="TreeGrafter"/>
</dbReference>
<dbReference type="GO" id="GO:0048018">
    <property type="term" value="F:receptor ligand activity"/>
    <property type="evidence" value="ECO:0007669"/>
    <property type="project" value="TreeGrafter"/>
</dbReference>
<dbReference type="InterPro" id="IPR020350">
    <property type="entry name" value="Chemokine-like_TAFA"/>
</dbReference>
<keyword evidence="2" id="KW-0732">Signal</keyword>
<name>A0AAV6ZR35_ENGPU</name>
<dbReference type="Pfam" id="PF12020">
    <property type="entry name" value="TAFA"/>
    <property type="match status" value="1"/>
</dbReference>
<evidence type="ECO:0000256" key="1">
    <source>
        <dbReference type="ARBA" id="ARBA00006101"/>
    </source>
</evidence>
<proteinExistence type="inferred from homology"/>